<evidence type="ECO:0008006" key="3">
    <source>
        <dbReference type="Google" id="ProtNLM"/>
    </source>
</evidence>
<dbReference type="EMBL" id="JAUSTI010000004">
    <property type="protein sequence ID" value="MDQ0170597.1"/>
    <property type="molecule type" value="Genomic_DNA"/>
</dbReference>
<comment type="caution">
    <text evidence="1">The sequence shown here is derived from an EMBL/GenBank/DDBJ whole genome shotgun (WGS) entry which is preliminary data.</text>
</comment>
<name>A0ABT9WC26_9BACL</name>
<keyword evidence="2" id="KW-1185">Reference proteome</keyword>
<dbReference type="Proteomes" id="UP001233836">
    <property type="component" value="Unassembled WGS sequence"/>
</dbReference>
<evidence type="ECO:0000313" key="2">
    <source>
        <dbReference type="Proteomes" id="UP001233836"/>
    </source>
</evidence>
<accession>A0ABT9WC26</accession>
<organism evidence="1 2">
    <name type="scientific">Paenibacillus tundrae</name>
    <dbReference type="NCBI Taxonomy" id="528187"/>
    <lineage>
        <taxon>Bacteria</taxon>
        <taxon>Bacillati</taxon>
        <taxon>Bacillota</taxon>
        <taxon>Bacilli</taxon>
        <taxon>Bacillales</taxon>
        <taxon>Paenibacillaceae</taxon>
        <taxon>Paenibacillus</taxon>
    </lineage>
</organism>
<dbReference type="RefSeq" id="WP_307215247.1">
    <property type="nucleotide sequence ID" value="NZ_JAUSTI010000004.1"/>
</dbReference>
<evidence type="ECO:0000313" key="1">
    <source>
        <dbReference type="EMBL" id="MDQ0170597.1"/>
    </source>
</evidence>
<proteinExistence type="predicted"/>
<sequence length="298" mass="35399">MVIMVEPSAERIGRWIDAYVPNKDLFFLREEHLIKLEMHLNDVLIFPSKEFFRHSSYNQIQFVNSFEYWKIDKEIQYVLVANPNWLCSLSSEMQKWINHIQRTVHRGLILPTSLLPTPYTFPEEHLVKDQGEEYVVLHSKLWSKLPYKVKLDLLKGHAKKWDDWNGYALDDSIPSHLQRYANTFPAEGGGNCLAATLFAVSQQEWILNEWVHPETFVEGLKRAHYVMRDTEELRTGDVVVWMDANDIVQHASYHMGQDLFFNKDGQTFFNPWKVIDWKTLKLEWARYTYKVYRKEILT</sequence>
<protein>
    <recommendedName>
        <fullName evidence="3">NlpC/P60 domain-containing protein</fullName>
    </recommendedName>
</protein>
<gene>
    <name evidence="1" type="ORF">J2T19_002039</name>
</gene>
<reference evidence="1 2" key="1">
    <citation type="submission" date="2023-07" db="EMBL/GenBank/DDBJ databases">
        <title>Sorghum-associated microbial communities from plants grown in Nebraska, USA.</title>
        <authorList>
            <person name="Schachtman D."/>
        </authorList>
    </citation>
    <scope>NUCLEOTIDE SEQUENCE [LARGE SCALE GENOMIC DNA]</scope>
    <source>
        <strain evidence="1 2">DS1314</strain>
    </source>
</reference>